<keyword evidence="4" id="KW-1185">Reference proteome</keyword>
<comment type="caution">
    <text evidence="3">The sequence shown here is derived from an EMBL/GenBank/DDBJ whole genome shotgun (WGS) entry which is preliminary data.</text>
</comment>
<dbReference type="AlphaFoldDB" id="A0A542ZKZ7"/>
<dbReference type="InterPro" id="IPR051532">
    <property type="entry name" value="Ester_Hydrolysis_Enzymes"/>
</dbReference>
<proteinExistence type="predicted"/>
<dbReference type="PANTHER" id="PTHR30383">
    <property type="entry name" value="THIOESTERASE 1/PROTEASE 1/LYSOPHOSPHOLIPASE L1"/>
    <property type="match status" value="1"/>
</dbReference>
<protein>
    <submittedName>
        <fullName evidence="3">Lysophospholipase L1-like esterase</fullName>
    </submittedName>
</protein>
<dbReference type="Gene3D" id="3.40.50.1110">
    <property type="entry name" value="SGNH hydrolase"/>
    <property type="match status" value="1"/>
</dbReference>
<dbReference type="InterPro" id="IPR013830">
    <property type="entry name" value="SGNH_hydro"/>
</dbReference>
<keyword evidence="1" id="KW-0732">Signal</keyword>
<gene>
    <name evidence="3" type="ORF">FB474_2431</name>
</gene>
<dbReference type="EMBL" id="VFOQ01000001">
    <property type="protein sequence ID" value="TQL61027.1"/>
    <property type="molecule type" value="Genomic_DNA"/>
</dbReference>
<feature type="signal peptide" evidence="1">
    <location>
        <begin position="1"/>
        <end position="28"/>
    </location>
</feature>
<feature type="chain" id="PRO_5038400971" evidence="1">
    <location>
        <begin position="29"/>
        <end position="266"/>
    </location>
</feature>
<name>A0A542ZKZ7_9MICO</name>
<evidence type="ECO:0000259" key="2">
    <source>
        <dbReference type="Pfam" id="PF13472"/>
    </source>
</evidence>
<reference evidence="3 4" key="1">
    <citation type="submission" date="2019-06" db="EMBL/GenBank/DDBJ databases">
        <title>Sequencing the genomes of 1000 actinobacteria strains.</title>
        <authorList>
            <person name="Klenk H.-P."/>
        </authorList>
    </citation>
    <scope>NUCLEOTIDE SEQUENCE [LARGE SCALE GENOMIC DNA]</scope>
    <source>
        <strain evidence="3 4">DSM 18082</strain>
    </source>
</reference>
<evidence type="ECO:0000313" key="3">
    <source>
        <dbReference type="EMBL" id="TQL61027.1"/>
    </source>
</evidence>
<sequence>MSSASDPGPRRGPLRRLGLLAAAAAAVAATVLVTAGATGDRHPPPLPVRVVGIGDSVTTGTACHCTDFVRLYARALTSRSRPATATNLGAGGLTSEQLLDALRRPGVVREGVSRADVLLVTIGANDLEPLISQWRSSGCPESCWSPSVSKVAGTVADVVRTAQALRGDPHERILVTGYWNVFDDGDEASNAHGPAYVAWTDQLSRGFNSAVCAALRGTGATCVDLYTPFKGDGSSNPTPFLAADGDHPNAAGHRLIAGALLAASGR</sequence>
<organism evidence="3 4">
    <name type="scientific">Oryzihumus leptocrescens</name>
    <dbReference type="NCBI Taxonomy" id="297536"/>
    <lineage>
        <taxon>Bacteria</taxon>
        <taxon>Bacillati</taxon>
        <taxon>Actinomycetota</taxon>
        <taxon>Actinomycetes</taxon>
        <taxon>Micrococcales</taxon>
        <taxon>Intrasporangiaceae</taxon>
        <taxon>Oryzihumus</taxon>
    </lineage>
</organism>
<feature type="domain" description="SGNH hydrolase-type esterase" evidence="2">
    <location>
        <begin position="53"/>
        <end position="255"/>
    </location>
</feature>
<dbReference type="InterPro" id="IPR006311">
    <property type="entry name" value="TAT_signal"/>
</dbReference>
<dbReference type="OrthoDB" id="8215557at2"/>
<dbReference type="Pfam" id="PF13472">
    <property type="entry name" value="Lipase_GDSL_2"/>
    <property type="match status" value="1"/>
</dbReference>
<dbReference type="SUPFAM" id="SSF52266">
    <property type="entry name" value="SGNH hydrolase"/>
    <property type="match status" value="1"/>
</dbReference>
<dbReference type="Proteomes" id="UP000319514">
    <property type="component" value="Unassembled WGS sequence"/>
</dbReference>
<dbReference type="PANTHER" id="PTHR30383:SF5">
    <property type="entry name" value="SGNH HYDROLASE-TYPE ESTERASE DOMAIN-CONTAINING PROTEIN"/>
    <property type="match status" value="1"/>
</dbReference>
<dbReference type="RefSeq" id="WP_141788860.1">
    <property type="nucleotide sequence ID" value="NZ_BAAAKX010000007.1"/>
</dbReference>
<dbReference type="GO" id="GO:0004622">
    <property type="term" value="F:phosphatidylcholine lysophospholipase activity"/>
    <property type="evidence" value="ECO:0007669"/>
    <property type="project" value="TreeGrafter"/>
</dbReference>
<dbReference type="PROSITE" id="PS51318">
    <property type="entry name" value="TAT"/>
    <property type="match status" value="1"/>
</dbReference>
<accession>A0A542ZKZ7</accession>
<dbReference type="InterPro" id="IPR036514">
    <property type="entry name" value="SGNH_hydro_sf"/>
</dbReference>
<evidence type="ECO:0000313" key="4">
    <source>
        <dbReference type="Proteomes" id="UP000319514"/>
    </source>
</evidence>
<evidence type="ECO:0000256" key="1">
    <source>
        <dbReference type="SAM" id="SignalP"/>
    </source>
</evidence>
<dbReference type="CDD" id="cd00229">
    <property type="entry name" value="SGNH_hydrolase"/>
    <property type="match status" value="1"/>
</dbReference>